<keyword evidence="6" id="KW-0315">Glutamine amidotransferase</keyword>
<evidence type="ECO:0000256" key="2">
    <source>
        <dbReference type="ARBA" id="ARBA00022598"/>
    </source>
</evidence>
<dbReference type="InterPro" id="IPR011698">
    <property type="entry name" value="GATase_3"/>
</dbReference>
<keyword evidence="10" id="KW-1185">Reference proteome</keyword>
<evidence type="ECO:0000313" key="10">
    <source>
        <dbReference type="Proteomes" id="UP000184301"/>
    </source>
</evidence>
<dbReference type="Pfam" id="PF07685">
    <property type="entry name" value="GATase_3"/>
    <property type="match status" value="1"/>
</dbReference>
<dbReference type="EMBL" id="FQZY01000012">
    <property type="protein sequence ID" value="SHJ59136.1"/>
    <property type="molecule type" value="Genomic_DNA"/>
</dbReference>
<dbReference type="Gene3D" id="3.40.50.880">
    <property type="match status" value="1"/>
</dbReference>
<protein>
    <submittedName>
        <fullName evidence="9">Hydrogenobyrinic acid a,c-diamide synthase (Glutamine-hydrolysing)</fullName>
    </submittedName>
</protein>
<evidence type="ECO:0000256" key="3">
    <source>
        <dbReference type="ARBA" id="ARBA00022741"/>
    </source>
</evidence>
<dbReference type="SUPFAM" id="SSF52540">
    <property type="entry name" value="P-loop containing nucleoside triphosphate hydrolases"/>
    <property type="match status" value="1"/>
</dbReference>
<proteinExistence type="predicted"/>
<reference evidence="9 10" key="1">
    <citation type="submission" date="2016-11" db="EMBL/GenBank/DDBJ databases">
        <authorList>
            <person name="Jaros S."/>
            <person name="Januszkiewicz K."/>
            <person name="Wedrychowicz H."/>
        </authorList>
    </citation>
    <scope>NUCLEOTIDE SEQUENCE [LARGE SCALE GENOMIC DNA]</scope>
    <source>
        <strain evidence="9 10">DSM 15480</strain>
    </source>
</reference>
<comment type="cofactor">
    <cofactor evidence="1">
        <name>Mg(2+)</name>
        <dbReference type="ChEBI" id="CHEBI:18420"/>
    </cofactor>
</comment>
<dbReference type="SUPFAM" id="SSF52317">
    <property type="entry name" value="Class I glutamine amidotransferase-like"/>
    <property type="match status" value="1"/>
</dbReference>
<evidence type="ECO:0000313" key="9">
    <source>
        <dbReference type="EMBL" id="SHJ59136.1"/>
    </source>
</evidence>
<dbReference type="Proteomes" id="UP000184301">
    <property type="component" value="Unassembled WGS sequence"/>
</dbReference>
<dbReference type="InterPro" id="IPR027417">
    <property type="entry name" value="P-loop_NTPase"/>
</dbReference>
<accession>A0A1M6KJM3</accession>
<keyword evidence="5" id="KW-0460">Magnesium</keyword>
<feature type="domain" description="CobB/CobQ-like glutamine amidotransferase" evidence="8">
    <location>
        <begin position="255"/>
        <end position="410"/>
    </location>
</feature>
<dbReference type="PANTHER" id="PTHR43873">
    <property type="entry name" value="COBYRINATE A,C-DIAMIDE SYNTHASE"/>
    <property type="match status" value="1"/>
</dbReference>
<name>A0A1M6KJM3_9FIRM</name>
<evidence type="ECO:0000256" key="4">
    <source>
        <dbReference type="ARBA" id="ARBA00022840"/>
    </source>
</evidence>
<keyword evidence="3" id="KW-0547">Nucleotide-binding</keyword>
<dbReference type="GO" id="GO:0042242">
    <property type="term" value="F:cobyrinic acid a,c-diamide synthase activity"/>
    <property type="evidence" value="ECO:0007669"/>
    <property type="project" value="InterPro"/>
</dbReference>
<dbReference type="InterPro" id="IPR004484">
    <property type="entry name" value="CbiA/CobB_synth"/>
</dbReference>
<evidence type="ECO:0000256" key="6">
    <source>
        <dbReference type="ARBA" id="ARBA00022962"/>
    </source>
</evidence>
<dbReference type="CDD" id="cd05388">
    <property type="entry name" value="CobB_N"/>
    <property type="match status" value="1"/>
</dbReference>
<evidence type="ECO:0000256" key="5">
    <source>
        <dbReference type="ARBA" id="ARBA00022842"/>
    </source>
</evidence>
<organism evidence="9 10">
    <name type="scientific">Hespellia stercorisuis DSM 15480</name>
    <dbReference type="NCBI Taxonomy" id="1121950"/>
    <lineage>
        <taxon>Bacteria</taxon>
        <taxon>Bacillati</taxon>
        <taxon>Bacillota</taxon>
        <taxon>Clostridia</taxon>
        <taxon>Lachnospirales</taxon>
        <taxon>Lachnospiraceae</taxon>
        <taxon>Hespellia</taxon>
    </lineage>
</organism>
<keyword evidence="4" id="KW-0067">ATP-binding</keyword>
<dbReference type="GO" id="GO:0005524">
    <property type="term" value="F:ATP binding"/>
    <property type="evidence" value="ECO:0007669"/>
    <property type="project" value="UniProtKB-KW"/>
</dbReference>
<dbReference type="NCBIfam" id="TIGR00379">
    <property type="entry name" value="cobB"/>
    <property type="match status" value="1"/>
</dbReference>
<evidence type="ECO:0000256" key="1">
    <source>
        <dbReference type="ARBA" id="ARBA00001946"/>
    </source>
</evidence>
<gene>
    <name evidence="9" type="ORF">SAMN02745243_00926</name>
</gene>
<dbReference type="STRING" id="1121950.SAMN02745243_00926"/>
<dbReference type="PROSITE" id="PS51274">
    <property type="entry name" value="GATASE_COBBQ"/>
    <property type="match status" value="1"/>
</dbReference>
<dbReference type="NCBIfam" id="NF002204">
    <property type="entry name" value="PRK01077.1"/>
    <property type="match status" value="1"/>
</dbReference>
<dbReference type="PANTHER" id="PTHR43873:SF1">
    <property type="entry name" value="COBYRINATE A,C-DIAMIDE SYNTHASE"/>
    <property type="match status" value="1"/>
</dbReference>
<evidence type="ECO:0000259" key="7">
    <source>
        <dbReference type="Pfam" id="PF01656"/>
    </source>
</evidence>
<dbReference type="InterPro" id="IPR002586">
    <property type="entry name" value="CobQ/CobB/MinD/ParA_Nub-bd_dom"/>
</dbReference>
<dbReference type="CDD" id="cd03130">
    <property type="entry name" value="GATase1_CobB"/>
    <property type="match status" value="1"/>
</dbReference>
<keyword evidence="2" id="KW-0436">Ligase</keyword>
<sequence>MIAAVKSGSGKTTITCALLKQLQKRGKNLLSFKCGPDFIDPMFHEQILQIPSRNLDSYFSSEEQVRALFLLDQSGSQISVVEGVMGLYDGLGGIREEGSTYHLAGILQIPIVLVVDAHGMGRSVIALLAGFLQYDRRHLIHGVILNRTSKMFCASIAPEIERELGIKVYGCVPGQKELNLKSRHLGLVMPEEIETVENTLARAGMLMEENVDIDGILALAESAEEMEMSESQINKSLYGEPCGDQNLECETKKIRIAIARDEAFCFYYRDNLKILEHFGAELVPFSPLHDRKLPEHIRGLILGGGYPELYGEELSENKEMREAVAAAIRGGLPSFAECGGFMYLHENLTDEHAQTYPMVGVIPADVSYVGRLVRFGYMELAEKIPMFLPEHTGIRGHEFHYYDSTANGTDCLAKKPVTGRAWECVQEERNHFWGFPHLYYASNTAFAKHFIDECLRRPALWANTGSALHLK</sequence>
<dbReference type="Gene3D" id="3.40.50.300">
    <property type="entry name" value="P-loop containing nucleotide triphosphate hydrolases"/>
    <property type="match status" value="1"/>
</dbReference>
<evidence type="ECO:0000259" key="8">
    <source>
        <dbReference type="Pfam" id="PF07685"/>
    </source>
</evidence>
<feature type="domain" description="CobQ/CobB/MinD/ParA nucleotide binding" evidence="7">
    <location>
        <begin position="1"/>
        <end position="183"/>
    </location>
</feature>
<dbReference type="InterPro" id="IPR029062">
    <property type="entry name" value="Class_I_gatase-like"/>
</dbReference>
<dbReference type="Pfam" id="PF01656">
    <property type="entry name" value="CbiA"/>
    <property type="match status" value="1"/>
</dbReference>
<dbReference type="AlphaFoldDB" id="A0A1M6KJM3"/>